<dbReference type="EC" id="2.10.1.1" evidence="4"/>
<evidence type="ECO:0000313" key="6">
    <source>
        <dbReference type="EMBL" id="WOO42897.1"/>
    </source>
</evidence>
<dbReference type="GO" id="GO:0061599">
    <property type="term" value="F:molybdopterin molybdotransferase activity"/>
    <property type="evidence" value="ECO:0007669"/>
    <property type="project" value="UniProtKB-UniRule"/>
</dbReference>
<comment type="cofactor">
    <cofactor evidence="4">
        <name>Mg(2+)</name>
        <dbReference type="ChEBI" id="CHEBI:18420"/>
    </cofactor>
</comment>
<dbReference type="Gene3D" id="3.90.105.10">
    <property type="entry name" value="Molybdopterin biosynthesis moea protein, domain 2"/>
    <property type="match status" value="1"/>
</dbReference>
<organism evidence="6 7">
    <name type="scientific">Rubellicoccus peritrichatus</name>
    <dbReference type="NCBI Taxonomy" id="3080537"/>
    <lineage>
        <taxon>Bacteria</taxon>
        <taxon>Pseudomonadati</taxon>
        <taxon>Verrucomicrobiota</taxon>
        <taxon>Opitutia</taxon>
        <taxon>Puniceicoccales</taxon>
        <taxon>Cerasicoccaceae</taxon>
        <taxon>Rubellicoccus</taxon>
    </lineage>
</organism>
<evidence type="ECO:0000256" key="3">
    <source>
        <dbReference type="ARBA" id="ARBA00047317"/>
    </source>
</evidence>
<protein>
    <recommendedName>
        <fullName evidence="4">Molybdopterin molybdenumtransferase</fullName>
        <ecNumber evidence="4">2.10.1.1</ecNumber>
    </recommendedName>
</protein>
<dbReference type="SMART" id="SM00852">
    <property type="entry name" value="MoCF_biosynth"/>
    <property type="match status" value="1"/>
</dbReference>
<comment type="similarity">
    <text evidence="2 4">Belongs to the MoeA family.</text>
</comment>
<dbReference type="Pfam" id="PF00994">
    <property type="entry name" value="MoCF_biosynth"/>
    <property type="match status" value="1"/>
</dbReference>
<dbReference type="GO" id="GO:0006777">
    <property type="term" value="P:Mo-molybdopterin cofactor biosynthetic process"/>
    <property type="evidence" value="ECO:0007669"/>
    <property type="project" value="UniProtKB-UniRule"/>
</dbReference>
<comment type="catalytic activity">
    <reaction evidence="3">
        <text>adenylyl-molybdopterin + molybdate = Mo-molybdopterin + AMP + H(+)</text>
        <dbReference type="Rhea" id="RHEA:35047"/>
        <dbReference type="ChEBI" id="CHEBI:15378"/>
        <dbReference type="ChEBI" id="CHEBI:36264"/>
        <dbReference type="ChEBI" id="CHEBI:62727"/>
        <dbReference type="ChEBI" id="CHEBI:71302"/>
        <dbReference type="ChEBI" id="CHEBI:456215"/>
        <dbReference type="EC" id="2.10.1.1"/>
    </reaction>
</comment>
<dbReference type="InterPro" id="IPR036425">
    <property type="entry name" value="MoaB/Mog-like_dom_sf"/>
</dbReference>
<dbReference type="Gene3D" id="2.170.190.11">
    <property type="entry name" value="Molybdopterin biosynthesis moea protein, domain 3"/>
    <property type="match status" value="1"/>
</dbReference>
<dbReference type="InterPro" id="IPR036135">
    <property type="entry name" value="MoeA_linker/N_sf"/>
</dbReference>
<dbReference type="InterPro" id="IPR001453">
    <property type="entry name" value="MoaB/Mog_dom"/>
</dbReference>
<dbReference type="Gene3D" id="2.40.340.10">
    <property type="entry name" value="MoeA, C-terminal, domain IV"/>
    <property type="match status" value="1"/>
</dbReference>
<gene>
    <name evidence="6" type="ORF">RZN69_07315</name>
</gene>
<dbReference type="PANTHER" id="PTHR10192:SF5">
    <property type="entry name" value="GEPHYRIN"/>
    <property type="match status" value="1"/>
</dbReference>
<accession>A0AAQ3LCL1</accession>
<sequence length="400" mass="42582">MKALISSSEASKLILAEAQATPSIRCPLNRAAGRILREDIVADRDLPPFDRAMMDGYAIRTQNAEAKADFVVTGQAFAGSPQITLSEATSSAIEIMTGAPIPQGADAVIPYEWTKSTSNDAFTLTSNEPVSSGLYIHRRASDYPNGTVLVKKGTRLGPAEAGIAASCGYAEPIVNQLPRIAILGSGDELVPVETNPEPHQIRQSNAFAVENALANAGYPVGKVAFLSDDESAARPELEAIIGESDIIIISGAVSKGRKDWVPNALNSIAENRFHGVAQRPGKPLGFWKHKDGSVIFGLPGNPVSSLVGTHRYILPYLNAIAGKSESTIIQNVCLAATVQPLPKLTFFLPFRFNNDGNAIPAPVNNSGDYASLTGTVGFLEIPAGDKTHQPGETFPYYLWT</sequence>
<dbReference type="PANTHER" id="PTHR10192">
    <property type="entry name" value="MOLYBDOPTERIN BIOSYNTHESIS PROTEIN"/>
    <property type="match status" value="1"/>
</dbReference>
<dbReference type="InterPro" id="IPR005110">
    <property type="entry name" value="MoeA_linker/N"/>
</dbReference>
<dbReference type="RefSeq" id="WP_317835430.1">
    <property type="nucleotide sequence ID" value="NZ_CP136920.1"/>
</dbReference>
<dbReference type="KEGG" id="puo:RZN69_07315"/>
<proteinExistence type="inferred from homology"/>
<keyword evidence="4" id="KW-0501">Molybdenum cofactor biosynthesis</keyword>
<keyword evidence="7" id="KW-1185">Reference proteome</keyword>
<dbReference type="AlphaFoldDB" id="A0AAQ3LCL1"/>
<evidence type="ECO:0000256" key="4">
    <source>
        <dbReference type="RuleBase" id="RU365090"/>
    </source>
</evidence>
<comment type="function">
    <text evidence="1 4">Catalyzes the insertion of molybdate into adenylated molybdopterin with the concomitant release of AMP.</text>
</comment>
<dbReference type="SUPFAM" id="SSF53218">
    <property type="entry name" value="Molybdenum cofactor biosynthesis proteins"/>
    <property type="match status" value="1"/>
</dbReference>
<keyword evidence="4" id="KW-0479">Metal-binding</keyword>
<dbReference type="InterPro" id="IPR038987">
    <property type="entry name" value="MoeA-like"/>
</dbReference>
<dbReference type="GO" id="GO:0005829">
    <property type="term" value="C:cytosol"/>
    <property type="evidence" value="ECO:0007669"/>
    <property type="project" value="TreeGrafter"/>
</dbReference>
<evidence type="ECO:0000313" key="7">
    <source>
        <dbReference type="Proteomes" id="UP001304300"/>
    </source>
</evidence>
<dbReference type="EMBL" id="CP136920">
    <property type="protein sequence ID" value="WOO42897.1"/>
    <property type="molecule type" value="Genomic_DNA"/>
</dbReference>
<dbReference type="Pfam" id="PF03453">
    <property type="entry name" value="MoeA_N"/>
    <property type="match status" value="1"/>
</dbReference>
<dbReference type="GO" id="GO:0046872">
    <property type="term" value="F:metal ion binding"/>
    <property type="evidence" value="ECO:0007669"/>
    <property type="project" value="UniProtKB-UniRule"/>
</dbReference>
<dbReference type="InterPro" id="IPR036688">
    <property type="entry name" value="MoeA_C_domain_IV_sf"/>
</dbReference>
<evidence type="ECO:0000256" key="1">
    <source>
        <dbReference type="ARBA" id="ARBA00002901"/>
    </source>
</evidence>
<dbReference type="SUPFAM" id="SSF63882">
    <property type="entry name" value="MoeA N-terminal region -like"/>
    <property type="match status" value="1"/>
</dbReference>
<comment type="pathway">
    <text evidence="4">Cofactor biosynthesis; molybdopterin biosynthesis.</text>
</comment>
<feature type="domain" description="MoaB/Mog" evidence="5">
    <location>
        <begin position="181"/>
        <end position="319"/>
    </location>
</feature>
<dbReference type="CDD" id="cd00887">
    <property type="entry name" value="MoeA"/>
    <property type="match status" value="1"/>
</dbReference>
<keyword evidence="4" id="KW-0460">Magnesium</keyword>
<evidence type="ECO:0000256" key="2">
    <source>
        <dbReference type="ARBA" id="ARBA00010763"/>
    </source>
</evidence>
<dbReference type="SUPFAM" id="SSF63867">
    <property type="entry name" value="MoeA C-terminal domain-like"/>
    <property type="match status" value="1"/>
</dbReference>
<dbReference type="Proteomes" id="UP001304300">
    <property type="component" value="Chromosome"/>
</dbReference>
<reference evidence="6 7" key="1">
    <citation type="submission" date="2023-10" db="EMBL/GenBank/DDBJ databases">
        <title>Rubellicoccus peritrichatus gen. nov., sp. nov., isolated from an algae of coral reef tank.</title>
        <authorList>
            <person name="Luo J."/>
        </authorList>
    </citation>
    <scope>NUCLEOTIDE SEQUENCE [LARGE SCALE GENOMIC DNA]</scope>
    <source>
        <strain evidence="6 7">CR14</strain>
    </source>
</reference>
<keyword evidence="4" id="KW-0808">Transferase</keyword>
<dbReference type="Gene3D" id="3.40.980.10">
    <property type="entry name" value="MoaB/Mog-like domain"/>
    <property type="match status" value="1"/>
</dbReference>
<name>A0AAQ3LCL1_9BACT</name>
<keyword evidence="4" id="KW-0500">Molybdenum</keyword>
<evidence type="ECO:0000259" key="5">
    <source>
        <dbReference type="SMART" id="SM00852"/>
    </source>
</evidence>